<reference evidence="2 3" key="1">
    <citation type="submission" date="2016-01" db="EMBL/GenBank/DDBJ databases">
        <authorList>
            <person name="Brown R."/>
        </authorList>
    </citation>
    <scope>NUCLEOTIDE SEQUENCE [LARGE SCALE GENOMIC DNA]</scope>
    <source>
        <strain evidence="2">Sporomusa sphaeroides DSM 2875</strain>
    </source>
</reference>
<sequence length="48" mass="5326">MRASFLSSVEKSLDTLHFFYRAAPFILGICFAIAALVFYILALSILGK</sequence>
<keyword evidence="3" id="KW-1185">Reference proteome</keyword>
<keyword evidence="1" id="KW-1133">Transmembrane helix</keyword>
<keyword evidence="1" id="KW-0812">Transmembrane</keyword>
<dbReference type="EMBL" id="FCOW01000010">
    <property type="protein sequence ID" value="CVK19447.1"/>
    <property type="molecule type" value="Genomic_DNA"/>
</dbReference>
<comment type="caution">
    <text evidence="2">The sequence shown here is derived from an EMBL/GenBank/DDBJ whole genome shotgun (WGS) entry which is preliminary data.</text>
</comment>
<dbReference type="RefSeq" id="WP_158027106.1">
    <property type="nucleotide sequence ID" value="NZ_CP146991.1"/>
</dbReference>
<keyword evidence="1" id="KW-0472">Membrane</keyword>
<name>A0ABM9W2Q3_9FIRM</name>
<proteinExistence type="predicted"/>
<feature type="transmembrane region" description="Helical" evidence="1">
    <location>
        <begin position="20"/>
        <end position="46"/>
    </location>
</feature>
<organism evidence="2 3">
    <name type="scientific">Sporomusa sphaeroides DSM 2875</name>
    <dbReference type="NCBI Taxonomy" id="1337886"/>
    <lineage>
        <taxon>Bacteria</taxon>
        <taxon>Bacillati</taxon>
        <taxon>Bacillota</taxon>
        <taxon>Negativicutes</taxon>
        <taxon>Selenomonadales</taxon>
        <taxon>Sporomusaceae</taxon>
        <taxon>Sporomusa</taxon>
    </lineage>
</organism>
<evidence type="ECO:0000313" key="3">
    <source>
        <dbReference type="Proteomes" id="UP000245702"/>
    </source>
</evidence>
<evidence type="ECO:0000313" key="2">
    <source>
        <dbReference type="EMBL" id="CVK19447.1"/>
    </source>
</evidence>
<dbReference type="Proteomes" id="UP000245702">
    <property type="component" value="Unassembled WGS sequence"/>
</dbReference>
<accession>A0ABM9W2Q3</accession>
<protein>
    <submittedName>
        <fullName evidence="2">Uncharacterized protein</fullName>
    </submittedName>
</protein>
<evidence type="ECO:0000256" key="1">
    <source>
        <dbReference type="SAM" id="Phobius"/>
    </source>
</evidence>
<gene>
    <name evidence="2" type="ORF">SSPH_02098</name>
</gene>